<evidence type="ECO:0000313" key="2">
    <source>
        <dbReference type="EMBL" id="VEG75907.1"/>
    </source>
</evidence>
<gene>
    <name evidence="2" type="ORF">NCTC11923_02585</name>
</gene>
<evidence type="ECO:0000256" key="1">
    <source>
        <dbReference type="SAM" id="MobiDB-lite"/>
    </source>
</evidence>
<dbReference type="Proteomes" id="UP000276899">
    <property type="component" value="Chromosome"/>
</dbReference>
<keyword evidence="3" id="KW-1185">Reference proteome</keyword>
<evidence type="ECO:0008006" key="4">
    <source>
        <dbReference type="Google" id="ProtNLM"/>
    </source>
</evidence>
<dbReference type="EMBL" id="LR134363">
    <property type="protein sequence ID" value="VEG75907.1"/>
    <property type="molecule type" value="Genomic_DNA"/>
</dbReference>
<dbReference type="AlphaFoldDB" id="A0A3S4WM17"/>
<accession>A0A3S4WM17</accession>
<reference evidence="2 3" key="1">
    <citation type="submission" date="2018-12" db="EMBL/GenBank/DDBJ databases">
        <authorList>
            <consortium name="Pathogen Informatics"/>
        </authorList>
    </citation>
    <scope>NUCLEOTIDE SEQUENCE [LARGE SCALE GENOMIC DNA]</scope>
    <source>
        <strain evidence="2 3">NCTC11923</strain>
    </source>
</reference>
<dbReference type="KEGG" id="asla:NCTC11923_02585"/>
<dbReference type="STRING" id="1278298.GCA_000428685_00875"/>
<organism evidence="2 3">
    <name type="scientific">Actinomyces slackii</name>
    <dbReference type="NCBI Taxonomy" id="52774"/>
    <lineage>
        <taxon>Bacteria</taxon>
        <taxon>Bacillati</taxon>
        <taxon>Actinomycetota</taxon>
        <taxon>Actinomycetes</taxon>
        <taxon>Actinomycetales</taxon>
        <taxon>Actinomycetaceae</taxon>
        <taxon>Actinomyces</taxon>
    </lineage>
</organism>
<feature type="compositionally biased region" description="Low complexity" evidence="1">
    <location>
        <begin position="29"/>
        <end position="46"/>
    </location>
</feature>
<sequence>MVSTGEEIVCRLHRAALTPWQTQQVPAHSAGMTSTGMSFSSSYPGSHQPAPTTKLKIRDGAYIAPLDPAQPTWRLKQQVTRARCEAALHCSRTDAVLSHEAAAHIHGLPLWEAEPDITTVQRRTPHRVTYAYPVVDYPSASPADERPDAAQIRPGRRTVHRRRVQHLEDHEVVVIDGLRVTALQRTVIDCALDLHPRDALVVVDGYLRRCALASGSEDPESPRFRRAEKKARSELRACLARHRARRGRRRAETILEHASARSESPLESALRWVILQAGFPPPVLQLRVTGDRGYYRVDIAWPALAIFVEADGLMKYEARDGRVLAQEKMREDDLRRLGTVLRFVWREVAAVEPVVDALMQVFPDKIVANLHPVPGLLP</sequence>
<dbReference type="SUPFAM" id="SSF52980">
    <property type="entry name" value="Restriction endonuclease-like"/>
    <property type="match status" value="1"/>
</dbReference>
<dbReference type="InterPro" id="IPR011335">
    <property type="entry name" value="Restrct_endonuc-II-like"/>
</dbReference>
<protein>
    <recommendedName>
        <fullName evidence="4">DUF559 domain-containing protein</fullName>
    </recommendedName>
</protein>
<name>A0A3S4WM17_9ACTO</name>
<proteinExistence type="predicted"/>
<feature type="region of interest" description="Disordered" evidence="1">
    <location>
        <begin position="27"/>
        <end position="53"/>
    </location>
</feature>
<evidence type="ECO:0000313" key="3">
    <source>
        <dbReference type="Proteomes" id="UP000276899"/>
    </source>
</evidence>